<feature type="domain" description="Carbohydrate kinase FGGY N-terminal" evidence="1">
    <location>
        <begin position="3"/>
        <end position="45"/>
    </location>
</feature>
<dbReference type="Gene3D" id="3.30.420.40">
    <property type="match status" value="1"/>
</dbReference>
<dbReference type="EMBL" id="BARS01031057">
    <property type="protein sequence ID" value="GAG27696.1"/>
    <property type="molecule type" value="Genomic_DNA"/>
</dbReference>
<organism evidence="2">
    <name type="scientific">marine sediment metagenome</name>
    <dbReference type="NCBI Taxonomy" id="412755"/>
    <lineage>
        <taxon>unclassified sequences</taxon>
        <taxon>metagenomes</taxon>
        <taxon>ecological metagenomes</taxon>
    </lineage>
</organism>
<evidence type="ECO:0000313" key="2">
    <source>
        <dbReference type="EMBL" id="GAG27696.1"/>
    </source>
</evidence>
<dbReference type="GO" id="GO:0016301">
    <property type="term" value="F:kinase activity"/>
    <property type="evidence" value="ECO:0007669"/>
    <property type="project" value="InterPro"/>
</dbReference>
<dbReference type="Pfam" id="PF00370">
    <property type="entry name" value="FGGY_N"/>
    <property type="match status" value="1"/>
</dbReference>
<feature type="non-terminal residue" evidence="2">
    <location>
        <position position="45"/>
    </location>
</feature>
<dbReference type="GO" id="GO:0005975">
    <property type="term" value="P:carbohydrate metabolic process"/>
    <property type="evidence" value="ECO:0007669"/>
    <property type="project" value="InterPro"/>
</dbReference>
<dbReference type="AlphaFoldDB" id="X0XS24"/>
<name>X0XS24_9ZZZZ</name>
<dbReference type="InterPro" id="IPR018484">
    <property type="entry name" value="FGGY_N"/>
</dbReference>
<evidence type="ECO:0000259" key="1">
    <source>
        <dbReference type="Pfam" id="PF00370"/>
    </source>
</evidence>
<protein>
    <recommendedName>
        <fullName evidence="1">Carbohydrate kinase FGGY N-terminal domain-containing protein</fullName>
    </recommendedName>
</protein>
<dbReference type="InterPro" id="IPR043129">
    <property type="entry name" value="ATPase_NBD"/>
</dbReference>
<gene>
    <name evidence="2" type="ORF">S01H1_48363</name>
</gene>
<reference evidence="2" key="1">
    <citation type="journal article" date="2014" name="Front. Microbiol.">
        <title>High frequency of phylogenetically diverse reductive dehalogenase-homologous genes in deep subseafloor sedimentary metagenomes.</title>
        <authorList>
            <person name="Kawai M."/>
            <person name="Futagami T."/>
            <person name="Toyoda A."/>
            <person name="Takaki Y."/>
            <person name="Nishi S."/>
            <person name="Hori S."/>
            <person name="Arai W."/>
            <person name="Tsubouchi T."/>
            <person name="Morono Y."/>
            <person name="Uchiyama I."/>
            <person name="Ito T."/>
            <person name="Fujiyama A."/>
            <person name="Inagaki F."/>
            <person name="Takami H."/>
        </authorList>
    </citation>
    <scope>NUCLEOTIDE SEQUENCE</scope>
    <source>
        <strain evidence="2">Expedition CK06-06</strain>
    </source>
</reference>
<comment type="caution">
    <text evidence="2">The sequence shown here is derived from an EMBL/GenBank/DDBJ whole genome shotgun (WGS) entry which is preliminary data.</text>
</comment>
<accession>X0XS24</accession>
<proteinExistence type="predicted"/>
<dbReference type="SUPFAM" id="SSF53067">
    <property type="entry name" value="Actin-like ATPase domain"/>
    <property type="match status" value="1"/>
</dbReference>
<sequence length="45" mass="5031">MDYLLGIDIGTSGTKGVLMDREGKIYARAGREYSIDIPQPDWAEQ</sequence>